<keyword evidence="6" id="KW-1185">Reference proteome</keyword>
<dbReference type="GO" id="GO:0005737">
    <property type="term" value="C:cytoplasm"/>
    <property type="evidence" value="ECO:0007669"/>
    <property type="project" value="TreeGrafter"/>
</dbReference>
<proteinExistence type="inferred from homology"/>
<feature type="domain" description="3-octaprenyl-4-hydroxybenzoate carboxy-lyase-like N-terminal" evidence="3">
    <location>
        <begin position="11"/>
        <end position="87"/>
    </location>
</feature>
<evidence type="ECO:0000313" key="5">
    <source>
        <dbReference type="EMBL" id="NBG88805.1"/>
    </source>
</evidence>
<feature type="domain" description="3-octaprenyl-4-hydroxybenzoate carboxy-lyase-like C-terminal" evidence="4">
    <location>
        <begin position="301"/>
        <end position="419"/>
    </location>
</feature>
<dbReference type="PANTHER" id="PTHR30108">
    <property type="entry name" value="3-OCTAPRENYL-4-HYDROXYBENZOATE CARBOXY-LYASE-RELATED"/>
    <property type="match status" value="1"/>
</dbReference>
<feature type="domain" description="3-octaprenyl-4-hydroxybenzoate carboxy-lyase-like Rift-related" evidence="2">
    <location>
        <begin position="98"/>
        <end position="295"/>
    </location>
</feature>
<dbReference type="Pfam" id="PF20696">
    <property type="entry name" value="UbiD_C"/>
    <property type="match status" value="1"/>
</dbReference>
<dbReference type="RefSeq" id="WP_160721816.1">
    <property type="nucleotide sequence ID" value="NZ_SUMG01000012.1"/>
</dbReference>
<evidence type="ECO:0000259" key="2">
    <source>
        <dbReference type="Pfam" id="PF01977"/>
    </source>
</evidence>
<name>A0AA43XMS3_9CLOT</name>
<dbReference type="PANTHER" id="PTHR30108:SF21">
    <property type="entry name" value="4-HYDROXYBENZOATE DECARBOXYLASE"/>
    <property type="match status" value="1"/>
</dbReference>
<sequence length="452" mass="50674">MERQMFRKTLGLLEASDRLLHCHEPVDPIYELGAVLDYFDSEKPIVFSKVKGHKVPVVGGIFGERQIYYDLMGMTKEDRLERIMDAIANPKPPKLLEDGPIKENIITRNIDIGRMFPIPKSNGEDSERFITAGMLVVKDPETKKTYMAVRRFQINEKDEINALISGASPLLLKHFKELEEKRQPLECALVLGYDAEYLLASQISSEKYGVDKYHVDSALRGEPLELVKCHSVDLEVPAYAEMVFEGHLIPNKRVDEGPFGELMGYYGEVAPNPVMKIQTVMHRNEPYFQHAFPSREEHLSNGLIREAEVFSYVNNLVDAKDVHITVGGGCRFHGIIQIKKNHEGDPKTAIMGALGSSKDIKHVVVVDEDIDIYNYKDVELALASRVQAGKDLVVIQGALGSGLEASHVAQGYTDKIGIDGTKPLGEQGKFFERAVIPGYENIDIGKYFPDMK</sequence>
<accession>A0AA43XMS3</accession>
<dbReference type="SUPFAM" id="SSF50475">
    <property type="entry name" value="FMN-binding split barrel"/>
    <property type="match status" value="1"/>
</dbReference>
<evidence type="ECO:0000256" key="1">
    <source>
        <dbReference type="ARBA" id="ARBA00010021"/>
    </source>
</evidence>
<organism evidence="5 6">
    <name type="scientific">Isachenkonia alkalipeptolytica</name>
    <dbReference type="NCBI Taxonomy" id="2565777"/>
    <lineage>
        <taxon>Bacteria</taxon>
        <taxon>Bacillati</taxon>
        <taxon>Bacillota</taxon>
        <taxon>Clostridia</taxon>
        <taxon>Eubacteriales</taxon>
        <taxon>Clostridiaceae</taxon>
        <taxon>Isachenkonia</taxon>
    </lineage>
</organism>
<dbReference type="Gene3D" id="3.40.1670.10">
    <property type="entry name" value="UbiD C-terminal domain-like"/>
    <property type="match status" value="1"/>
</dbReference>
<evidence type="ECO:0000259" key="4">
    <source>
        <dbReference type="Pfam" id="PF20696"/>
    </source>
</evidence>
<dbReference type="Proteomes" id="UP000449710">
    <property type="component" value="Unassembled WGS sequence"/>
</dbReference>
<comment type="caution">
    <text evidence="5">The sequence shown here is derived from an EMBL/GenBank/DDBJ whole genome shotgun (WGS) entry which is preliminary data.</text>
</comment>
<dbReference type="InterPro" id="IPR048304">
    <property type="entry name" value="UbiD_Rift_dom"/>
</dbReference>
<protein>
    <submittedName>
        <fullName evidence="5">UbiD family decarboxylase</fullName>
    </submittedName>
</protein>
<dbReference type="InterPro" id="IPR002830">
    <property type="entry name" value="UbiD"/>
</dbReference>
<dbReference type="InterPro" id="IPR049383">
    <property type="entry name" value="UbiD-like_N"/>
</dbReference>
<dbReference type="SUPFAM" id="SSF143968">
    <property type="entry name" value="UbiD C-terminal domain-like"/>
    <property type="match status" value="1"/>
</dbReference>
<dbReference type="Pfam" id="PF20695">
    <property type="entry name" value="UbiD_N"/>
    <property type="match status" value="1"/>
</dbReference>
<reference evidence="5 6" key="1">
    <citation type="submission" date="2019-04" db="EMBL/GenBank/DDBJ databases">
        <title>Isachenkonia alkalipeptolytica gen. nov. sp. nov. a new anaerobic, alkiliphilic organothrophic bacterium capable to reduce synthesized ferrihydrite isolated from a soda lake.</title>
        <authorList>
            <person name="Toshchakov S.V."/>
            <person name="Zavarzina D.G."/>
            <person name="Zhilina T.N."/>
            <person name="Kostrikina N.A."/>
            <person name="Kublanov I.V."/>
        </authorList>
    </citation>
    <scope>NUCLEOTIDE SEQUENCE [LARGE SCALE GENOMIC DNA]</scope>
    <source>
        <strain evidence="5 6">Z-1701</strain>
    </source>
</reference>
<evidence type="ECO:0000313" key="6">
    <source>
        <dbReference type="Proteomes" id="UP000449710"/>
    </source>
</evidence>
<dbReference type="AlphaFoldDB" id="A0AA43XMS3"/>
<dbReference type="InterPro" id="IPR049381">
    <property type="entry name" value="UbiD-like_C"/>
</dbReference>
<dbReference type="EMBL" id="SUMG01000012">
    <property type="protein sequence ID" value="NBG88805.1"/>
    <property type="molecule type" value="Genomic_DNA"/>
</dbReference>
<comment type="similarity">
    <text evidence="1">Belongs to the UbiD family.</text>
</comment>
<dbReference type="NCBIfam" id="TIGR00148">
    <property type="entry name" value="UbiD family decarboxylase"/>
    <property type="match status" value="1"/>
</dbReference>
<gene>
    <name evidence="5" type="ORF">ISALK_09850</name>
</gene>
<evidence type="ECO:0000259" key="3">
    <source>
        <dbReference type="Pfam" id="PF20695"/>
    </source>
</evidence>
<dbReference type="GO" id="GO:0016831">
    <property type="term" value="F:carboxy-lyase activity"/>
    <property type="evidence" value="ECO:0007669"/>
    <property type="project" value="InterPro"/>
</dbReference>
<dbReference type="Pfam" id="PF01977">
    <property type="entry name" value="UbiD"/>
    <property type="match status" value="1"/>
</dbReference>